<organism evidence="3 4">
    <name type="scientific">Pseudovirgaria hyperparasitica</name>
    <dbReference type="NCBI Taxonomy" id="470096"/>
    <lineage>
        <taxon>Eukaryota</taxon>
        <taxon>Fungi</taxon>
        <taxon>Dikarya</taxon>
        <taxon>Ascomycota</taxon>
        <taxon>Pezizomycotina</taxon>
        <taxon>Dothideomycetes</taxon>
        <taxon>Dothideomycetes incertae sedis</taxon>
        <taxon>Acrospermales</taxon>
        <taxon>Acrospermaceae</taxon>
        <taxon>Pseudovirgaria</taxon>
    </lineage>
</organism>
<evidence type="ECO:0000256" key="1">
    <source>
        <dbReference type="SAM" id="MobiDB-lite"/>
    </source>
</evidence>
<dbReference type="EMBL" id="ML996573">
    <property type="protein sequence ID" value="KAF2757629.1"/>
    <property type="molecule type" value="Genomic_DNA"/>
</dbReference>
<gene>
    <name evidence="3" type="ORF">EJ05DRAFT_395616</name>
</gene>
<feature type="region of interest" description="Disordered" evidence="1">
    <location>
        <begin position="114"/>
        <end position="167"/>
    </location>
</feature>
<feature type="compositionally biased region" description="Low complexity" evidence="1">
    <location>
        <begin position="114"/>
        <end position="135"/>
    </location>
</feature>
<keyword evidence="2" id="KW-1133">Transmembrane helix</keyword>
<accession>A0A6A6W625</accession>
<name>A0A6A6W625_9PEZI</name>
<evidence type="ECO:0000256" key="2">
    <source>
        <dbReference type="SAM" id="Phobius"/>
    </source>
</evidence>
<dbReference type="RefSeq" id="XP_033600080.1">
    <property type="nucleotide sequence ID" value="XM_033741377.1"/>
</dbReference>
<feature type="transmembrane region" description="Helical" evidence="2">
    <location>
        <begin position="39"/>
        <end position="60"/>
    </location>
</feature>
<proteinExistence type="predicted"/>
<keyword evidence="2" id="KW-0472">Membrane</keyword>
<dbReference type="Proteomes" id="UP000799437">
    <property type="component" value="Unassembled WGS sequence"/>
</dbReference>
<reference evidence="3" key="1">
    <citation type="journal article" date="2020" name="Stud. Mycol.">
        <title>101 Dothideomycetes genomes: a test case for predicting lifestyles and emergence of pathogens.</title>
        <authorList>
            <person name="Haridas S."/>
            <person name="Albert R."/>
            <person name="Binder M."/>
            <person name="Bloem J."/>
            <person name="Labutti K."/>
            <person name="Salamov A."/>
            <person name="Andreopoulos B."/>
            <person name="Baker S."/>
            <person name="Barry K."/>
            <person name="Bills G."/>
            <person name="Bluhm B."/>
            <person name="Cannon C."/>
            <person name="Castanera R."/>
            <person name="Culley D."/>
            <person name="Daum C."/>
            <person name="Ezra D."/>
            <person name="Gonzalez J."/>
            <person name="Henrissat B."/>
            <person name="Kuo A."/>
            <person name="Liang C."/>
            <person name="Lipzen A."/>
            <person name="Lutzoni F."/>
            <person name="Magnuson J."/>
            <person name="Mondo S."/>
            <person name="Nolan M."/>
            <person name="Ohm R."/>
            <person name="Pangilinan J."/>
            <person name="Park H.-J."/>
            <person name="Ramirez L."/>
            <person name="Alfaro M."/>
            <person name="Sun H."/>
            <person name="Tritt A."/>
            <person name="Yoshinaga Y."/>
            <person name="Zwiers L.-H."/>
            <person name="Turgeon B."/>
            <person name="Goodwin S."/>
            <person name="Spatafora J."/>
            <person name="Crous P."/>
            <person name="Grigoriev I."/>
        </authorList>
    </citation>
    <scope>NUCLEOTIDE SEQUENCE</scope>
    <source>
        <strain evidence="3">CBS 121739</strain>
    </source>
</reference>
<sequence>MDRSKRGQSDWPACCLDEMLRWSDRMRFLSASPSGQPAQPAWCLLLLTMIFLPLRCAAVANTGKQNRWRFIPEPVSPHSRYRLVGICGPSQGVAQVRPYTTFFSLFLLAAPTPSTHTHTTTPTHTQNTSTTPSSSCSRFHPTAVEPLRPSNAPANTRQKWLHTQLPC</sequence>
<evidence type="ECO:0000313" key="3">
    <source>
        <dbReference type="EMBL" id="KAF2757629.1"/>
    </source>
</evidence>
<dbReference type="GeneID" id="54482431"/>
<keyword evidence="2" id="KW-0812">Transmembrane</keyword>
<dbReference type="AlphaFoldDB" id="A0A6A6W625"/>
<evidence type="ECO:0000313" key="4">
    <source>
        <dbReference type="Proteomes" id="UP000799437"/>
    </source>
</evidence>
<protein>
    <submittedName>
        <fullName evidence="3">Uncharacterized protein</fullName>
    </submittedName>
</protein>
<keyword evidence="4" id="KW-1185">Reference proteome</keyword>